<evidence type="ECO:0000313" key="8">
    <source>
        <dbReference type="Proteomes" id="UP000232638"/>
    </source>
</evidence>
<evidence type="ECO:0000256" key="5">
    <source>
        <dbReference type="ARBA" id="ARBA00023012"/>
    </source>
</evidence>
<sequence length="147" mass="15790">MRSVSHNLRPAELDDLELEPALKELLAGFSAGTGIAADLVFAWDGPPLGEIVETQLYRVVQEALMNIEKHARASHVRVELGGVGRSVRLAVTDDGRGFDVAGAAAAPGIGLRNMRERFELLGGQWRIDSAPGQGTRIEGEIPVPITR</sequence>
<dbReference type="InterPro" id="IPR004358">
    <property type="entry name" value="Sig_transdc_His_kin-like_C"/>
</dbReference>
<feature type="domain" description="Histidine kinase" evidence="6">
    <location>
        <begin position="55"/>
        <end position="145"/>
    </location>
</feature>
<dbReference type="RefSeq" id="WP_100919498.1">
    <property type="nucleotide sequence ID" value="NZ_CP020370.1"/>
</dbReference>
<dbReference type="GO" id="GO:0004673">
    <property type="term" value="F:protein histidine kinase activity"/>
    <property type="evidence" value="ECO:0007669"/>
    <property type="project" value="UniProtKB-EC"/>
</dbReference>
<organism evidence="7 8">
    <name type="scientific">Candidatus Thiodictyon syntrophicum</name>
    <dbReference type="NCBI Taxonomy" id="1166950"/>
    <lineage>
        <taxon>Bacteria</taxon>
        <taxon>Pseudomonadati</taxon>
        <taxon>Pseudomonadota</taxon>
        <taxon>Gammaproteobacteria</taxon>
        <taxon>Chromatiales</taxon>
        <taxon>Chromatiaceae</taxon>
        <taxon>Thiodictyon</taxon>
    </lineage>
</organism>
<dbReference type="OrthoDB" id="9811306at2"/>
<evidence type="ECO:0000256" key="3">
    <source>
        <dbReference type="ARBA" id="ARBA00022679"/>
    </source>
</evidence>
<evidence type="ECO:0000256" key="4">
    <source>
        <dbReference type="ARBA" id="ARBA00022777"/>
    </source>
</evidence>
<dbReference type="PANTHER" id="PTHR24421:SF10">
    <property type="entry name" value="NITRATE_NITRITE SENSOR PROTEIN NARQ"/>
    <property type="match status" value="1"/>
</dbReference>
<dbReference type="Pfam" id="PF02518">
    <property type="entry name" value="HATPase_c"/>
    <property type="match status" value="1"/>
</dbReference>
<dbReference type="InterPro" id="IPR036890">
    <property type="entry name" value="HATPase_C_sf"/>
</dbReference>
<reference evidence="7 8" key="1">
    <citation type="submission" date="2017-03" db="EMBL/GenBank/DDBJ databases">
        <title>Complete genome sequence of Candidatus 'Thiodictyon syntrophicum' sp. nov. strain Cad16T, a photolithoautotroph purple sulfur bacterium isolated from an alpine meromictic lake.</title>
        <authorList>
            <person name="Luedin S.M."/>
            <person name="Pothier J.F."/>
            <person name="Danza F."/>
            <person name="Storelli N."/>
            <person name="Wittwer M."/>
            <person name="Tonolla M."/>
        </authorList>
    </citation>
    <scope>NUCLEOTIDE SEQUENCE [LARGE SCALE GENOMIC DNA]</scope>
    <source>
        <strain evidence="7 8">Cad16T</strain>
    </source>
</reference>
<dbReference type="CDD" id="cd16917">
    <property type="entry name" value="HATPase_UhpB-NarQ-NarX-like"/>
    <property type="match status" value="1"/>
</dbReference>
<keyword evidence="3" id="KW-0808">Transferase</keyword>
<dbReference type="EMBL" id="CP020370">
    <property type="protein sequence ID" value="AUB81741.1"/>
    <property type="molecule type" value="Genomic_DNA"/>
</dbReference>
<name>A0A2K8U9M2_9GAMM</name>
<gene>
    <name evidence="7" type="ORF">THSYN_12740</name>
</gene>
<dbReference type="Proteomes" id="UP000232638">
    <property type="component" value="Chromosome"/>
</dbReference>
<keyword evidence="5" id="KW-0902">Two-component regulatory system</keyword>
<evidence type="ECO:0000256" key="2">
    <source>
        <dbReference type="ARBA" id="ARBA00012438"/>
    </source>
</evidence>
<comment type="catalytic activity">
    <reaction evidence="1">
        <text>ATP + protein L-histidine = ADP + protein N-phospho-L-histidine.</text>
        <dbReference type="EC" id="2.7.13.3"/>
    </reaction>
</comment>
<dbReference type="Gene3D" id="3.30.565.10">
    <property type="entry name" value="Histidine kinase-like ATPase, C-terminal domain"/>
    <property type="match status" value="1"/>
</dbReference>
<dbReference type="EC" id="2.7.13.3" evidence="2"/>
<dbReference type="InterPro" id="IPR050482">
    <property type="entry name" value="Sensor_HK_TwoCompSys"/>
</dbReference>
<evidence type="ECO:0000313" key="7">
    <source>
        <dbReference type="EMBL" id="AUB81741.1"/>
    </source>
</evidence>
<dbReference type="AlphaFoldDB" id="A0A2K8U9M2"/>
<evidence type="ECO:0000256" key="1">
    <source>
        <dbReference type="ARBA" id="ARBA00000085"/>
    </source>
</evidence>
<dbReference type="PANTHER" id="PTHR24421">
    <property type="entry name" value="NITRATE/NITRITE SENSOR PROTEIN NARX-RELATED"/>
    <property type="match status" value="1"/>
</dbReference>
<proteinExistence type="predicted"/>
<dbReference type="SUPFAM" id="SSF55874">
    <property type="entry name" value="ATPase domain of HSP90 chaperone/DNA topoisomerase II/histidine kinase"/>
    <property type="match status" value="1"/>
</dbReference>
<dbReference type="InterPro" id="IPR005467">
    <property type="entry name" value="His_kinase_dom"/>
</dbReference>
<dbReference type="SMART" id="SM00387">
    <property type="entry name" value="HATPase_c"/>
    <property type="match status" value="1"/>
</dbReference>
<dbReference type="GO" id="GO:0000160">
    <property type="term" value="P:phosphorelay signal transduction system"/>
    <property type="evidence" value="ECO:0007669"/>
    <property type="project" value="UniProtKB-KW"/>
</dbReference>
<keyword evidence="4" id="KW-0418">Kinase</keyword>
<keyword evidence="8" id="KW-1185">Reference proteome</keyword>
<evidence type="ECO:0000259" key="6">
    <source>
        <dbReference type="PROSITE" id="PS50109"/>
    </source>
</evidence>
<dbReference type="PRINTS" id="PR00344">
    <property type="entry name" value="BCTRLSENSOR"/>
</dbReference>
<dbReference type="KEGG" id="tsy:THSYN_12740"/>
<dbReference type="InterPro" id="IPR003594">
    <property type="entry name" value="HATPase_dom"/>
</dbReference>
<dbReference type="PROSITE" id="PS50109">
    <property type="entry name" value="HIS_KIN"/>
    <property type="match status" value="1"/>
</dbReference>
<accession>A0A2K8U9M2</accession>
<protein>
    <recommendedName>
        <fullName evidence="2">histidine kinase</fullName>
        <ecNumber evidence="2">2.7.13.3</ecNumber>
    </recommendedName>
</protein>